<proteinExistence type="predicted"/>
<dbReference type="Proteomes" id="UP001291912">
    <property type="component" value="Unassembled WGS sequence"/>
</dbReference>
<organism evidence="2 3">
    <name type="scientific">Microbacterium aquimaris</name>
    <dbReference type="NCBI Taxonomy" id="459816"/>
    <lineage>
        <taxon>Bacteria</taxon>
        <taxon>Bacillati</taxon>
        <taxon>Actinomycetota</taxon>
        <taxon>Actinomycetes</taxon>
        <taxon>Micrococcales</taxon>
        <taxon>Microbacteriaceae</taxon>
        <taxon>Microbacterium</taxon>
    </lineage>
</organism>
<evidence type="ECO:0000313" key="3">
    <source>
        <dbReference type="Proteomes" id="UP001291912"/>
    </source>
</evidence>
<comment type="caution">
    <text evidence="2">The sequence shown here is derived from an EMBL/GenBank/DDBJ whole genome shotgun (WGS) entry which is preliminary data.</text>
</comment>
<keyword evidence="1" id="KW-0472">Membrane</keyword>
<dbReference type="Pfam" id="PF06912">
    <property type="entry name" value="DUF1275"/>
    <property type="match status" value="1"/>
</dbReference>
<evidence type="ECO:0000256" key="1">
    <source>
        <dbReference type="SAM" id="Phobius"/>
    </source>
</evidence>
<reference evidence="2 3" key="1">
    <citation type="submission" date="2023-10" db="EMBL/GenBank/DDBJ databases">
        <title>Microbacterium xanthum sp. nov., isolated from seaweed.</title>
        <authorList>
            <person name="Lee S.D."/>
        </authorList>
    </citation>
    <scope>NUCLEOTIDE SEQUENCE [LARGE SCALE GENOMIC DNA]</scope>
    <source>
        <strain evidence="2 3">KCTC 19124</strain>
    </source>
</reference>
<dbReference type="PANTHER" id="PTHR37314:SF4">
    <property type="entry name" value="UPF0700 TRANSMEMBRANE PROTEIN YOAK"/>
    <property type="match status" value="1"/>
</dbReference>
<keyword evidence="1" id="KW-1133">Transmembrane helix</keyword>
<feature type="transmembrane region" description="Helical" evidence="1">
    <location>
        <begin position="167"/>
        <end position="185"/>
    </location>
</feature>
<name>A0ABU5N518_9MICO</name>
<feature type="transmembrane region" description="Helical" evidence="1">
    <location>
        <begin position="133"/>
        <end position="155"/>
    </location>
</feature>
<feature type="transmembrane region" description="Helical" evidence="1">
    <location>
        <begin position="191"/>
        <end position="208"/>
    </location>
</feature>
<keyword evidence="1" id="KW-0812">Transmembrane</keyword>
<gene>
    <name evidence="2" type="ORF">R2Q92_04980</name>
</gene>
<accession>A0ABU5N518</accession>
<dbReference type="EMBL" id="JAWJYN010000001">
    <property type="protein sequence ID" value="MDZ8161181.1"/>
    <property type="molecule type" value="Genomic_DNA"/>
</dbReference>
<evidence type="ECO:0000313" key="2">
    <source>
        <dbReference type="EMBL" id="MDZ8161181.1"/>
    </source>
</evidence>
<feature type="transmembrane region" description="Helical" evidence="1">
    <location>
        <begin position="57"/>
        <end position="78"/>
    </location>
</feature>
<dbReference type="RefSeq" id="WP_194423824.1">
    <property type="nucleotide sequence ID" value="NZ_BAAAPT010000001.1"/>
</dbReference>
<feature type="transmembrane region" description="Helical" evidence="1">
    <location>
        <begin position="90"/>
        <end position="113"/>
    </location>
</feature>
<sequence>MVRTLSRRGLASAAGLALFAGIVDGYGFTALGGFFVSFMTGNTTRAGVEAVQGHLPAALFALGLIVSFVIGAAIGSAISSARAHPEARVLGLVLAGLVVAAAASSFGAAHVMGCALALSMGATNTVFSRGGDISFGVTYMTGALVKLAQALVAATRGGSRTAWARHAVLWSSIALGAVLGSIAATTLGSPALWGLALVITTAIVVLFVRRRRDGQEPVGPAGAST</sequence>
<protein>
    <submittedName>
        <fullName evidence="2">YoaK family protein</fullName>
    </submittedName>
</protein>
<dbReference type="InterPro" id="IPR010699">
    <property type="entry name" value="DUF1275"/>
</dbReference>
<keyword evidence="3" id="KW-1185">Reference proteome</keyword>
<dbReference type="PANTHER" id="PTHR37314">
    <property type="entry name" value="SLR0142 PROTEIN"/>
    <property type="match status" value="1"/>
</dbReference>